<dbReference type="Gene3D" id="3.40.33.10">
    <property type="entry name" value="CAP"/>
    <property type="match status" value="1"/>
</dbReference>
<dbReference type="Pfam" id="PF01476">
    <property type="entry name" value="LysM"/>
    <property type="match status" value="1"/>
</dbReference>
<keyword evidence="1" id="KW-0812">Transmembrane</keyword>
<keyword evidence="2" id="KW-0732">Signal</keyword>
<evidence type="ECO:0000313" key="5">
    <source>
        <dbReference type="EMBL" id="KPL87395.1"/>
    </source>
</evidence>
<dbReference type="CDD" id="cd05379">
    <property type="entry name" value="CAP_bacterial"/>
    <property type="match status" value="1"/>
</dbReference>
<keyword evidence="1" id="KW-0472">Membrane</keyword>
<evidence type="ECO:0000256" key="2">
    <source>
        <dbReference type="SAM" id="SignalP"/>
    </source>
</evidence>
<feature type="signal peptide" evidence="2">
    <location>
        <begin position="1"/>
        <end position="26"/>
    </location>
</feature>
<evidence type="ECO:0000313" key="6">
    <source>
        <dbReference type="Proteomes" id="UP000050501"/>
    </source>
</evidence>
<name>A0A0M8JR09_9CHLR</name>
<dbReference type="EMBL" id="LGCM01000019">
    <property type="protein sequence ID" value="KPL87395.1"/>
    <property type="molecule type" value="Genomic_DNA"/>
</dbReference>
<proteinExistence type="predicted"/>
<keyword evidence="6" id="KW-1185">Reference proteome</keyword>
<feature type="domain" description="LysM" evidence="3">
    <location>
        <begin position="202"/>
        <end position="247"/>
    </location>
</feature>
<organism evidence="4">
    <name type="scientific">Levilinea saccharolytica</name>
    <dbReference type="NCBI Taxonomy" id="229921"/>
    <lineage>
        <taxon>Bacteria</taxon>
        <taxon>Bacillati</taxon>
        <taxon>Chloroflexota</taxon>
        <taxon>Anaerolineae</taxon>
        <taxon>Anaerolineales</taxon>
        <taxon>Anaerolineaceae</taxon>
        <taxon>Levilinea</taxon>
    </lineage>
</organism>
<evidence type="ECO:0000259" key="3">
    <source>
        <dbReference type="PROSITE" id="PS51782"/>
    </source>
</evidence>
<dbReference type="AlphaFoldDB" id="A0A0M8JR09"/>
<dbReference type="Proteomes" id="UP000050501">
    <property type="component" value="Unassembled WGS sequence"/>
</dbReference>
<dbReference type="EMBL" id="DF967975">
    <property type="protein sequence ID" value="GAP19782.1"/>
    <property type="molecule type" value="Genomic_DNA"/>
</dbReference>
<dbReference type="RefSeq" id="WP_062420029.1">
    <property type="nucleotide sequence ID" value="NZ_BBXZ01000194.1"/>
</dbReference>
<accession>A0A0M8JR09</accession>
<evidence type="ECO:0000313" key="4">
    <source>
        <dbReference type="EMBL" id="GAP19782.1"/>
    </source>
</evidence>
<sequence length="333" mass="35269">MKFLYRGVIALAAVLTLLWTPSPALAQEDYPTSPYDLIAQTNAYRGSYGNPPLETDAVLMYTAQATAEIMASLQTCAHIRDLGYGGVEERVRAAGYGSGTAFATENIVCGRGEFADVYASYWADFDHMRPVENPAYQHVGAGAARDSNGMVYYVLHAAYSSGGGGSSGTVKTPVPGTPGLPTVTREVIMLVQTATSQADGTLVHVVQPGQTLIMIANAYKVELNSLYQLNNLPPGNAVIYVGQKLLVKIGPTPTISPTATETPLPPTLTPTRTLVPPTLTPSLTATLTVTPTADNVFSRVANFQNMNRRGFGIGIIVVCALGLAAVLLSLFKK</sequence>
<dbReference type="SMART" id="SM00257">
    <property type="entry name" value="LysM"/>
    <property type="match status" value="1"/>
</dbReference>
<dbReference type="OrthoDB" id="18905at2"/>
<dbReference type="InterPro" id="IPR018392">
    <property type="entry name" value="LysM"/>
</dbReference>
<dbReference type="SUPFAM" id="SSF54106">
    <property type="entry name" value="LysM domain"/>
    <property type="match status" value="1"/>
</dbReference>
<reference evidence="4" key="1">
    <citation type="journal article" date="2015" name="Genome Announc.">
        <title>Draft Genome Sequences of Anaerolinea thermolimosa IMO-1, Bellilinea caldifistulae GOMI-1, Leptolinea tardivitalis YMTK-2, Levilinea saccharolytica KIBI-1, Longilinea arvoryzae KOME-1, Previously Described as Members of the Class Anaerolineae (Chloroflexi).</title>
        <authorList>
            <person name="Matsuura N."/>
            <person name="Tourlousse M.D."/>
            <person name="Ohashi A."/>
            <person name="Hugenholtz P."/>
            <person name="Sekiguchi Y."/>
        </authorList>
    </citation>
    <scope>NUCLEOTIDE SEQUENCE</scope>
    <source>
        <strain evidence="4">KIBI-1</strain>
    </source>
</reference>
<dbReference type="Gene3D" id="3.10.350.10">
    <property type="entry name" value="LysM domain"/>
    <property type="match status" value="1"/>
</dbReference>
<dbReference type="Pfam" id="PF00188">
    <property type="entry name" value="CAP"/>
    <property type="match status" value="1"/>
</dbReference>
<dbReference type="InterPro" id="IPR014044">
    <property type="entry name" value="CAP_dom"/>
</dbReference>
<dbReference type="STRING" id="229921.ADN01_04285"/>
<dbReference type="InterPro" id="IPR036779">
    <property type="entry name" value="LysM_dom_sf"/>
</dbReference>
<dbReference type="PROSITE" id="PS51782">
    <property type="entry name" value="LYSM"/>
    <property type="match status" value="1"/>
</dbReference>
<protein>
    <submittedName>
        <fullName evidence="4">Cysteine-rich secretory protein family/LysM domain</fullName>
    </submittedName>
</protein>
<dbReference type="InterPro" id="IPR035940">
    <property type="entry name" value="CAP_sf"/>
</dbReference>
<evidence type="ECO:0000256" key="1">
    <source>
        <dbReference type="SAM" id="Phobius"/>
    </source>
</evidence>
<reference evidence="5 6" key="2">
    <citation type="submission" date="2015-07" db="EMBL/GenBank/DDBJ databases">
        <title>Genome sequence of Levilinea saccharolytica DSM 16555.</title>
        <authorList>
            <person name="Hemp J."/>
            <person name="Ward L.M."/>
            <person name="Pace L.A."/>
            <person name="Fischer W.W."/>
        </authorList>
    </citation>
    <scope>NUCLEOTIDE SEQUENCE [LARGE SCALE GENOMIC DNA]</scope>
    <source>
        <strain evidence="5 6">KIBI-1</strain>
    </source>
</reference>
<dbReference type="SUPFAM" id="SSF55797">
    <property type="entry name" value="PR-1-like"/>
    <property type="match status" value="1"/>
</dbReference>
<feature type="transmembrane region" description="Helical" evidence="1">
    <location>
        <begin position="311"/>
        <end position="331"/>
    </location>
</feature>
<feature type="chain" id="PRO_5007418298" evidence="2">
    <location>
        <begin position="27"/>
        <end position="333"/>
    </location>
</feature>
<gene>
    <name evidence="5" type="ORF">ADN01_04285</name>
    <name evidence="4" type="ORF">LSAC_03694</name>
</gene>
<keyword evidence="1" id="KW-1133">Transmembrane helix</keyword>
<dbReference type="CDD" id="cd00118">
    <property type="entry name" value="LysM"/>
    <property type="match status" value="1"/>
</dbReference>